<evidence type="ECO:0000313" key="4">
    <source>
        <dbReference type="Proteomes" id="UP000078343"/>
    </source>
</evidence>
<gene>
    <name evidence="3" type="ORF">AYL99_02615</name>
</gene>
<feature type="region of interest" description="Disordered" evidence="1">
    <location>
        <begin position="82"/>
        <end position="117"/>
    </location>
</feature>
<dbReference type="AlphaFoldDB" id="A0A178ZUF0"/>
<comment type="caution">
    <text evidence="3">The sequence shown here is derived from an EMBL/GenBank/DDBJ whole genome shotgun (WGS) entry which is preliminary data.</text>
</comment>
<name>A0A178ZUF0_9EURO</name>
<dbReference type="Proteomes" id="UP000078343">
    <property type="component" value="Unassembled WGS sequence"/>
</dbReference>
<feature type="transmembrane region" description="Helical" evidence="2">
    <location>
        <begin position="204"/>
        <end position="227"/>
    </location>
</feature>
<dbReference type="RefSeq" id="XP_018696755.1">
    <property type="nucleotide sequence ID" value="XM_018834131.1"/>
</dbReference>
<dbReference type="GeneID" id="30006785"/>
<feature type="transmembrane region" description="Helical" evidence="2">
    <location>
        <begin position="15"/>
        <end position="34"/>
    </location>
</feature>
<organism evidence="3 4">
    <name type="scientific">Fonsecaea erecta</name>
    <dbReference type="NCBI Taxonomy" id="1367422"/>
    <lineage>
        <taxon>Eukaryota</taxon>
        <taxon>Fungi</taxon>
        <taxon>Dikarya</taxon>
        <taxon>Ascomycota</taxon>
        <taxon>Pezizomycotina</taxon>
        <taxon>Eurotiomycetes</taxon>
        <taxon>Chaetothyriomycetidae</taxon>
        <taxon>Chaetothyriales</taxon>
        <taxon>Herpotrichiellaceae</taxon>
        <taxon>Fonsecaea</taxon>
    </lineage>
</organism>
<keyword evidence="4" id="KW-1185">Reference proteome</keyword>
<dbReference type="EMBL" id="LVYI01000002">
    <property type="protein sequence ID" value="OAP63388.1"/>
    <property type="molecule type" value="Genomic_DNA"/>
</dbReference>
<feature type="transmembrane region" description="Helical" evidence="2">
    <location>
        <begin position="153"/>
        <end position="172"/>
    </location>
</feature>
<evidence type="ECO:0000313" key="3">
    <source>
        <dbReference type="EMBL" id="OAP63388.1"/>
    </source>
</evidence>
<reference evidence="3 4" key="1">
    <citation type="submission" date="2016-04" db="EMBL/GenBank/DDBJ databases">
        <title>Draft genome of Fonsecaea erecta CBS 125763.</title>
        <authorList>
            <person name="Weiss V.A."/>
            <person name="Vicente V.A."/>
            <person name="Raittz R.T."/>
            <person name="Moreno L.F."/>
            <person name="De Souza E.M."/>
            <person name="Pedrosa F.O."/>
            <person name="Steffens M.B."/>
            <person name="Faoro H."/>
            <person name="Tadra-Sfeir M.Z."/>
            <person name="Najafzadeh M.J."/>
            <person name="Felipe M.S."/>
            <person name="Teixeira M."/>
            <person name="Sun J."/>
            <person name="Xi L."/>
            <person name="Gomes R."/>
            <person name="De Azevedo C.M."/>
            <person name="Salgado C.G."/>
            <person name="Da Silva M.B."/>
            <person name="Nascimento M.F."/>
            <person name="Queiroz-Telles F."/>
            <person name="Attili D.S."/>
            <person name="Gorbushina A."/>
        </authorList>
    </citation>
    <scope>NUCLEOTIDE SEQUENCE [LARGE SCALE GENOMIC DNA]</scope>
    <source>
        <strain evidence="3 4">CBS 125763</strain>
    </source>
</reference>
<keyword evidence="2" id="KW-0812">Transmembrane</keyword>
<dbReference type="OrthoDB" id="4158898at2759"/>
<sequence length="228" mass="25213">MVLPGWLDDSRNPTLWITTIYPLLIFVLAYACYFRMQALIESFPLPPDDSADTKETETETLEVGDASSADYDMVADDATMTTGHAIKPSSSTEAPDPRVVSKRNESTTPKQKSKRPSLHTKYVQGFLIYGLQVLLTHRLGVLAVSRAHESHSFAAKLIGSLAFSFAAFCVLMSSGNLDMSRGVILRGYRSPGRSQNICDQSDPWSIFGTVLLLTLVVPCFRLVLSFIW</sequence>
<proteinExistence type="predicted"/>
<protein>
    <submittedName>
        <fullName evidence="3">Uncharacterized protein</fullName>
    </submittedName>
</protein>
<keyword evidence="2" id="KW-0472">Membrane</keyword>
<evidence type="ECO:0000256" key="1">
    <source>
        <dbReference type="SAM" id="MobiDB-lite"/>
    </source>
</evidence>
<keyword evidence="2" id="KW-1133">Transmembrane helix</keyword>
<accession>A0A178ZUF0</accession>
<evidence type="ECO:0000256" key="2">
    <source>
        <dbReference type="SAM" id="Phobius"/>
    </source>
</evidence>